<feature type="domain" description="HTH cro/C1-type" evidence="1">
    <location>
        <begin position="6"/>
        <end position="59"/>
    </location>
</feature>
<accession>A0A0V8GGU6</accession>
<evidence type="ECO:0000259" key="1">
    <source>
        <dbReference type="PROSITE" id="PS50943"/>
    </source>
</evidence>
<dbReference type="InterPro" id="IPR053163">
    <property type="entry name" value="HTH-type_regulator_Rgg"/>
</dbReference>
<comment type="caution">
    <text evidence="2">The sequence shown here is derived from an EMBL/GenBank/DDBJ whole genome shotgun (WGS) entry which is preliminary data.</text>
</comment>
<dbReference type="Gene3D" id="1.25.40.10">
    <property type="entry name" value="Tetratricopeptide repeat domain"/>
    <property type="match status" value="1"/>
</dbReference>
<dbReference type="EMBL" id="LNQL01000002">
    <property type="protein sequence ID" value="KSU49377.1"/>
    <property type="molecule type" value="Genomic_DNA"/>
</dbReference>
<dbReference type="SMART" id="SM00530">
    <property type="entry name" value="HTH_XRE"/>
    <property type="match status" value="1"/>
</dbReference>
<reference evidence="2 3" key="1">
    <citation type="journal article" date="2015" name="Int. J. Syst. Evol. Microbiol.">
        <title>Exiguobacterium enclense sp. nov., isolated from sediment.</title>
        <authorList>
            <person name="Dastager S.G."/>
            <person name="Mawlankar R."/>
            <person name="Sonalkar V.V."/>
            <person name="Thorat M.N."/>
            <person name="Mual P."/>
            <person name="Verma A."/>
            <person name="Krishnamurthi S."/>
            <person name="Tang S.K."/>
            <person name="Li W.J."/>
        </authorList>
    </citation>
    <scope>NUCLEOTIDE SEQUENCE [LARGE SCALE GENOMIC DNA]</scope>
    <source>
        <strain evidence="2 3">NIO-1109</strain>
    </source>
</reference>
<sequence>MLGERIKQIRKQKKMTQTDVATGIITKSMLSMVENGKATPSVPALQAIAKRLQVTVEELMLDPRDVRMRELLETIRSRDTSYHSDEKVREILHPYLVPETNSYWQGQVFQEYGDALRPSDPELGLTYFEKAERVFQQLGRQDEQLLAQIAKVYFLFNLKRTKEAYELIEAMDIPREIPLAPKTYLKLQILRALRASLFDDHYTEAIALLREGVQYMREQDVYYHVISFQRFLGLFLYLEGEIEQSRQEFDRLEQFFAFSETTAVGRIEVDLTKGLIAIFENDTDGMQMAWEKLVTVAIDDAKHYIGQLEVHLLLNGIELPNQTLQQSVDKIWEMQDAWLAASGFDQAMMLQTLVLAMQRGIGQERLEDVIRLKDDLQSERLKGDLEREIQALVKVQ</sequence>
<dbReference type="RefSeq" id="WP_058265186.1">
    <property type="nucleotide sequence ID" value="NZ_FMYN01000002.1"/>
</dbReference>
<evidence type="ECO:0000313" key="2">
    <source>
        <dbReference type="EMBL" id="KSU49377.1"/>
    </source>
</evidence>
<name>A0A0V8GGU6_9BACL</name>
<organism evidence="2 3">
    <name type="scientific">Exiguobacterium indicum</name>
    <dbReference type="NCBI Taxonomy" id="296995"/>
    <lineage>
        <taxon>Bacteria</taxon>
        <taxon>Bacillati</taxon>
        <taxon>Bacillota</taxon>
        <taxon>Bacilli</taxon>
        <taxon>Bacillales</taxon>
        <taxon>Bacillales Family XII. Incertae Sedis</taxon>
        <taxon>Exiguobacterium</taxon>
    </lineage>
</organism>
<evidence type="ECO:0000313" key="3">
    <source>
        <dbReference type="Proteomes" id="UP000053797"/>
    </source>
</evidence>
<dbReference type="Pfam" id="PF01381">
    <property type="entry name" value="HTH_3"/>
    <property type="match status" value="1"/>
</dbReference>
<dbReference type="InterPro" id="IPR001387">
    <property type="entry name" value="Cro/C1-type_HTH"/>
</dbReference>
<dbReference type="InterPro" id="IPR010982">
    <property type="entry name" value="Lambda_DNA-bd_dom_sf"/>
</dbReference>
<dbReference type="PROSITE" id="PS50943">
    <property type="entry name" value="HTH_CROC1"/>
    <property type="match status" value="1"/>
</dbReference>
<dbReference type="InterPro" id="IPR011990">
    <property type="entry name" value="TPR-like_helical_dom_sf"/>
</dbReference>
<proteinExistence type="predicted"/>
<dbReference type="CDD" id="cd00093">
    <property type="entry name" value="HTH_XRE"/>
    <property type="match status" value="1"/>
</dbReference>
<dbReference type="GO" id="GO:0003677">
    <property type="term" value="F:DNA binding"/>
    <property type="evidence" value="ECO:0007669"/>
    <property type="project" value="InterPro"/>
</dbReference>
<dbReference type="SUPFAM" id="SSF47413">
    <property type="entry name" value="lambda repressor-like DNA-binding domains"/>
    <property type="match status" value="1"/>
</dbReference>
<protein>
    <recommendedName>
        <fullName evidence="1">HTH cro/C1-type domain-containing protein</fullName>
    </recommendedName>
</protein>
<dbReference type="Proteomes" id="UP000053797">
    <property type="component" value="Unassembled WGS sequence"/>
</dbReference>
<dbReference type="PANTHER" id="PTHR37038">
    <property type="entry name" value="TRANSCRIPTIONAL REGULATOR-RELATED"/>
    <property type="match status" value="1"/>
</dbReference>
<gene>
    <name evidence="2" type="ORF">AS033_08400</name>
</gene>
<dbReference type="AlphaFoldDB" id="A0A0V8GGU6"/>